<sequence>MAAEGQPWRAGSSLQARQLPLIACLLFSSQEMCFVFSNRYKLQTWQQLWLWLVEAEQTLGSPNTDEQIQEVKSNLDNPDFKMAAEEEKQLPRALMVHVHRFAHCCPKAVGIIHPGTTPCYVGNNTDLIVLRNAFDLLLPKLARVISQLADFAKERAELPTLGFTHFQPAQLTTVGKCCCLWIQDLGMGLQNLKRVRDELCFQGVKGATGTQASSLQLAEGGDQKGEQLDKMATEKAGFKRAFIFTGETYARKADVEVLSVLTRLGALVHRICTDIRLLANRKELEESFEKQQIGSNQNPTRSEQCHSLARLLMTLVVEPLQTFERTPDDRAFLTAESGNTVLNTLQNTSEGLVGYPNVTKRRVLQELPFTATENIIMGMVKAWGNCQACHEKIRALSQQAAAVGKQEGGESHLTEHTQPDAYFSPVQGFLEEEVCPLVMQVKGELCL</sequence>
<dbReference type="GO" id="GO:0005829">
    <property type="term" value="C:cytosol"/>
    <property type="evidence" value="ECO:0007669"/>
    <property type="project" value="TreeGrafter"/>
</dbReference>
<dbReference type="GO" id="GO:0044208">
    <property type="term" value="P:'de novo' AMP biosynthetic process"/>
    <property type="evidence" value="ECO:0007669"/>
    <property type="project" value="TreeGrafter"/>
</dbReference>
<keyword evidence="5" id="KW-1185">Reference proteome</keyword>
<dbReference type="OMA" id="CECCIVD"/>
<dbReference type="PRINTS" id="PR00149">
    <property type="entry name" value="FUMRATELYASE"/>
</dbReference>
<dbReference type="InterPro" id="IPR008948">
    <property type="entry name" value="L-Aspartase-like"/>
</dbReference>
<evidence type="ECO:0000259" key="3">
    <source>
        <dbReference type="Pfam" id="PF00206"/>
    </source>
</evidence>
<dbReference type="GO" id="GO:0070626">
    <property type="term" value="F:(S)-2-(5-amino-1-(5-phospho-D-ribosyl)imidazole-4-carboxamido) succinate lyase (fumarate-forming) activity"/>
    <property type="evidence" value="ECO:0007669"/>
    <property type="project" value="TreeGrafter"/>
</dbReference>
<reference evidence="4" key="2">
    <citation type="submission" date="2025-08" db="UniProtKB">
        <authorList>
            <consortium name="Ensembl"/>
        </authorList>
    </citation>
    <scope>IDENTIFICATION</scope>
</reference>
<dbReference type="Gene3D" id="1.10.275.60">
    <property type="match status" value="1"/>
</dbReference>
<dbReference type="STRING" id="9925.ENSCHIP00000022067"/>
<dbReference type="Gene3D" id="1.20.200.10">
    <property type="entry name" value="Fumarase/aspartase (Central domain)"/>
    <property type="match status" value="1"/>
</dbReference>
<comment type="subunit">
    <text evidence="1">Homotetramer. Residues from neighboring subunits contribute catalytic and substrate-binding residues to each active site.</text>
</comment>
<protein>
    <recommendedName>
        <fullName evidence="3">Fumarate lyase N-terminal domain-containing protein</fullName>
    </recommendedName>
</protein>
<organism evidence="4 5">
    <name type="scientific">Capra hircus</name>
    <name type="common">Goat</name>
    <dbReference type="NCBI Taxonomy" id="9925"/>
    <lineage>
        <taxon>Eukaryota</taxon>
        <taxon>Metazoa</taxon>
        <taxon>Chordata</taxon>
        <taxon>Craniata</taxon>
        <taxon>Vertebrata</taxon>
        <taxon>Euteleostomi</taxon>
        <taxon>Mammalia</taxon>
        <taxon>Eutheria</taxon>
        <taxon>Laurasiatheria</taxon>
        <taxon>Artiodactyla</taxon>
        <taxon>Ruminantia</taxon>
        <taxon>Pecora</taxon>
        <taxon>Bovidae</taxon>
        <taxon>Caprinae</taxon>
        <taxon>Capra</taxon>
    </lineage>
</organism>
<dbReference type="InterPro" id="IPR000362">
    <property type="entry name" value="Fumarate_lyase_fam"/>
</dbReference>
<feature type="domain" description="Fumarate lyase N-terminal" evidence="3">
    <location>
        <begin position="128"/>
        <end position="303"/>
    </location>
</feature>
<dbReference type="PANTHER" id="PTHR43172:SF1">
    <property type="entry name" value="ADENYLOSUCCINATE LYASE"/>
    <property type="match status" value="1"/>
</dbReference>
<dbReference type="Pfam" id="PF00206">
    <property type="entry name" value="Lyase_1"/>
    <property type="match status" value="1"/>
</dbReference>
<evidence type="ECO:0000313" key="4">
    <source>
        <dbReference type="Ensembl" id="ENSCHIP00000022067.1"/>
    </source>
</evidence>
<dbReference type="Proteomes" id="UP000291000">
    <property type="component" value="Chromosome 29"/>
</dbReference>
<dbReference type="PANTHER" id="PTHR43172">
    <property type="entry name" value="ADENYLOSUCCINATE LYASE"/>
    <property type="match status" value="1"/>
</dbReference>
<accession>A0A452FD22</accession>
<evidence type="ECO:0000256" key="1">
    <source>
        <dbReference type="ARBA" id="ARBA00011668"/>
    </source>
</evidence>
<dbReference type="Ensembl" id="ENSCHIT00000029926.1">
    <property type="protein sequence ID" value="ENSCHIP00000022067.1"/>
    <property type="gene ID" value="ENSCHIG00000020155.1"/>
</dbReference>
<dbReference type="AlphaFoldDB" id="A0A452FD22"/>
<dbReference type="Gene3D" id="1.10.40.30">
    <property type="entry name" value="Fumarase/aspartase (C-terminal domain)"/>
    <property type="match status" value="1"/>
</dbReference>
<reference evidence="4 5" key="1">
    <citation type="submission" date="2016-04" db="EMBL/GenBank/DDBJ databases">
        <title>Polished mammalian reference genomes with single-molecule sequencing and chromosome conformation capture applied to the Capra hircus genome.</title>
        <authorList>
            <person name="Bickhart D.M."/>
            <person name="Koren S."/>
            <person name="Rosen B."/>
            <person name="Hastie A."/>
            <person name="Liachko I."/>
            <person name="Sullivan S.T."/>
            <person name="Burton J."/>
            <person name="Sayre B.L."/>
            <person name="Huson H.J."/>
            <person name="Lee J."/>
            <person name="Lam E."/>
            <person name="Kelley C.M."/>
            <person name="Hutchison J.L."/>
            <person name="Zhou Y."/>
            <person name="Sun J."/>
            <person name="Crisa A."/>
            <person name="Schwartz J.C."/>
            <person name="Hammond J.A."/>
            <person name="Schroeder S.G."/>
            <person name="Liu G.E."/>
            <person name="Dunham M."/>
            <person name="Shendure J."/>
            <person name="Sonstegard T.S."/>
            <person name="Phillippy A.M."/>
            <person name="Van Tassell C.P."/>
            <person name="Smith T.P."/>
        </authorList>
    </citation>
    <scope>NUCLEOTIDE SEQUENCE [LARGE SCALE GENOMIC DNA]</scope>
</reference>
<dbReference type="InterPro" id="IPR022761">
    <property type="entry name" value="Fumarate_lyase_N"/>
</dbReference>
<dbReference type="EMBL" id="LWLT01000026">
    <property type="status" value="NOT_ANNOTATED_CDS"/>
    <property type="molecule type" value="Genomic_DNA"/>
</dbReference>
<keyword evidence="2" id="KW-0456">Lyase</keyword>
<dbReference type="SUPFAM" id="SSF48557">
    <property type="entry name" value="L-aspartase-like"/>
    <property type="match status" value="1"/>
</dbReference>
<evidence type="ECO:0000256" key="2">
    <source>
        <dbReference type="ARBA" id="ARBA00023239"/>
    </source>
</evidence>
<evidence type="ECO:0000313" key="5">
    <source>
        <dbReference type="Proteomes" id="UP000291000"/>
    </source>
</evidence>
<dbReference type="GeneTree" id="ENSGT00950000183122"/>
<dbReference type="GO" id="GO:0004018">
    <property type="term" value="F:N6-(1,2-dicarboxyethyl)AMP AMP-lyase (fumarate-forming) activity"/>
    <property type="evidence" value="ECO:0007669"/>
    <property type="project" value="TreeGrafter"/>
</dbReference>
<reference evidence="4" key="3">
    <citation type="submission" date="2025-09" db="UniProtKB">
        <authorList>
            <consortium name="Ensembl"/>
        </authorList>
    </citation>
    <scope>IDENTIFICATION</scope>
</reference>
<proteinExistence type="predicted"/>
<name>A0A452FD22_CAPHI</name>